<dbReference type="AlphaFoldDB" id="A0AAD4QY05"/>
<accession>A0AAD4QY05</accession>
<reference evidence="1" key="1">
    <citation type="submission" date="2022-01" db="EMBL/GenBank/DDBJ databases">
        <title>Genome Sequence Resource for Two Populations of Ditylenchus destructor, the Migratory Endoparasitic Phytonematode.</title>
        <authorList>
            <person name="Zhang H."/>
            <person name="Lin R."/>
            <person name="Xie B."/>
        </authorList>
    </citation>
    <scope>NUCLEOTIDE SEQUENCE</scope>
    <source>
        <strain evidence="1">BazhouSP</strain>
    </source>
</reference>
<evidence type="ECO:0000313" key="2">
    <source>
        <dbReference type="Proteomes" id="UP001201812"/>
    </source>
</evidence>
<keyword evidence="2" id="KW-1185">Reference proteome</keyword>
<protein>
    <submittedName>
        <fullName evidence="1">Uncharacterized protein</fullName>
    </submittedName>
</protein>
<name>A0AAD4QY05_9BILA</name>
<proteinExistence type="predicted"/>
<dbReference type="EMBL" id="JAKKPZ010000088">
    <property type="protein sequence ID" value="KAI1703061.1"/>
    <property type="molecule type" value="Genomic_DNA"/>
</dbReference>
<gene>
    <name evidence="1" type="ORF">DdX_15120</name>
</gene>
<dbReference type="Proteomes" id="UP001201812">
    <property type="component" value="Unassembled WGS sequence"/>
</dbReference>
<organism evidence="1 2">
    <name type="scientific">Ditylenchus destructor</name>
    <dbReference type="NCBI Taxonomy" id="166010"/>
    <lineage>
        <taxon>Eukaryota</taxon>
        <taxon>Metazoa</taxon>
        <taxon>Ecdysozoa</taxon>
        <taxon>Nematoda</taxon>
        <taxon>Chromadorea</taxon>
        <taxon>Rhabditida</taxon>
        <taxon>Tylenchina</taxon>
        <taxon>Tylenchomorpha</taxon>
        <taxon>Sphaerularioidea</taxon>
        <taxon>Anguinidae</taxon>
        <taxon>Anguininae</taxon>
        <taxon>Ditylenchus</taxon>
    </lineage>
</organism>
<evidence type="ECO:0000313" key="1">
    <source>
        <dbReference type="EMBL" id="KAI1703061.1"/>
    </source>
</evidence>
<comment type="caution">
    <text evidence="1">The sequence shown here is derived from an EMBL/GenBank/DDBJ whole genome shotgun (WGS) entry which is preliminary data.</text>
</comment>
<sequence length="183" mass="20189">MESRALAEGMAKKVTDADGSKETVSNLFHLAAFGSGSVCRRIRIRASIHFGDEQSYQGLVKWLHSDPSQYSPKYLLLLNIKQAIDCDRIVTLIRQAFEDPSGGATRNANAGNQICSFSLHIHRAIGNTFLPPTLASFTLTHPKTGEILSCTMNEGVTFITRSFQKNIDPMILKGGFSLEWEAQ</sequence>